<evidence type="ECO:0000313" key="5">
    <source>
        <dbReference type="EMBL" id="RKO85932.1"/>
    </source>
</evidence>
<organism evidence="5 6">
    <name type="scientific">Blyttiomyces helicus</name>
    <dbReference type="NCBI Taxonomy" id="388810"/>
    <lineage>
        <taxon>Eukaryota</taxon>
        <taxon>Fungi</taxon>
        <taxon>Fungi incertae sedis</taxon>
        <taxon>Chytridiomycota</taxon>
        <taxon>Chytridiomycota incertae sedis</taxon>
        <taxon>Chytridiomycetes</taxon>
        <taxon>Chytridiomycetes incertae sedis</taxon>
        <taxon>Blyttiomyces</taxon>
    </lineage>
</organism>
<dbReference type="EMBL" id="KZ998611">
    <property type="protein sequence ID" value="RKO85932.1"/>
    <property type="molecule type" value="Genomic_DNA"/>
</dbReference>
<keyword evidence="1 2" id="KW-0728">SH3 domain</keyword>
<reference evidence="6" key="1">
    <citation type="journal article" date="2018" name="Nat. Microbiol.">
        <title>Leveraging single-cell genomics to expand the fungal tree of life.</title>
        <authorList>
            <person name="Ahrendt S.R."/>
            <person name="Quandt C.A."/>
            <person name="Ciobanu D."/>
            <person name="Clum A."/>
            <person name="Salamov A."/>
            <person name="Andreopoulos B."/>
            <person name="Cheng J.F."/>
            <person name="Woyke T."/>
            <person name="Pelin A."/>
            <person name="Henrissat B."/>
            <person name="Reynolds N.K."/>
            <person name="Benny G.L."/>
            <person name="Smith M.E."/>
            <person name="James T.Y."/>
            <person name="Grigoriev I.V."/>
        </authorList>
    </citation>
    <scope>NUCLEOTIDE SEQUENCE [LARGE SCALE GENOMIC DNA]</scope>
</reference>
<dbReference type="InterPro" id="IPR036028">
    <property type="entry name" value="SH3-like_dom_sf"/>
</dbReference>
<dbReference type="Gene3D" id="2.120.10.80">
    <property type="entry name" value="Kelch-type beta propeller"/>
    <property type="match status" value="1"/>
</dbReference>
<name>A0A4P9W2G8_9FUNG</name>
<dbReference type="InterPro" id="IPR015915">
    <property type="entry name" value="Kelch-typ_b-propeller"/>
</dbReference>
<dbReference type="PROSITE" id="PS50002">
    <property type="entry name" value="SH3"/>
    <property type="match status" value="1"/>
</dbReference>
<feature type="non-terminal residue" evidence="5">
    <location>
        <position position="344"/>
    </location>
</feature>
<accession>A0A4P9W2G8</accession>
<protein>
    <recommendedName>
        <fullName evidence="4">SH3 domain-containing protein</fullName>
    </recommendedName>
</protein>
<feature type="domain" description="SH3" evidence="4">
    <location>
        <begin position="308"/>
        <end position="344"/>
    </location>
</feature>
<dbReference type="CDD" id="cd00174">
    <property type="entry name" value="SH3"/>
    <property type="match status" value="1"/>
</dbReference>
<evidence type="ECO:0000256" key="1">
    <source>
        <dbReference type="ARBA" id="ARBA00022443"/>
    </source>
</evidence>
<evidence type="ECO:0000313" key="6">
    <source>
        <dbReference type="Proteomes" id="UP000269721"/>
    </source>
</evidence>
<proteinExistence type="predicted"/>
<dbReference type="SUPFAM" id="SSF117281">
    <property type="entry name" value="Kelch motif"/>
    <property type="match status" value="1"/>
</dbReference>
<evidence type="ECO:0000256" key="2">
    <source>
        <dbReference type="PROSITE-ProRule" id="PRU00192"/>
    </source>
</evidence>
<keyword evidence="3" id="KW-0812">Transmembrane</keyword>
<dbReference type="OrthoDB" id="45365at2759"/>
<dbReference type="InterPro" id="IPR001452">
    <property type="entry name" value="SH3_domain"/>
</dbReference>
<evidence type="ECO:0000256" key="3">
    <source>
        <dbReference type="SAM" id="Phobius"/>
    </source>
</evidence>
<keyword evidence="3" id="KW-0472">Membrane</keyword>
<dbReference type="Proteomes" id="UP000269721">
    <property type="component" value="Unassembled WGS sequence"/>
</dbReference>
<keyword evidence="6" id="KW-1185">Reference proteome</keyword>
<dbReference type="AlphaFoldDB" id="A0A4P9W2G8"/>
<sequence>MSVLPPTEQMPPVQTDGVSAIAGDSLYAWGGTTQVSGTTLSGDSVTNINLTSLAIAAITPSGPKPPARQNGCAAPLTPSSFLIFGGNAINSSMIPDPSFDDIWLYDTTSRTWTNRTVVGGPAFTYADCATIGQTVYVSSVTAELWALNTGVNPYVWTPIVPPPGANPTIVPLLGTTPATNHGIYAVGKYLVALIAPSPTSGISVFTYDTTTNQWVPPPNPLPPPYPNIAPAATAGYLSSNALLSPNSSGAKSSSFSTAAIIGISVGGFVVLVGIVVAAVFLMRAGRRGKEGGLGSRTVSEVTLEMRPPTNVEVVASCNFTGEQEDELDLITGDIIQVIGEFEDG</sequence>
<gene>
    <name evidence="5" type="ORF">BDK51DRAFT_32706</name>
</gene>
<feature type="transmembrane region" description="Helical" evidence="3">
    <location>
        <begin position="255"/>
        <end position="281"/>
    </location>
</feature>
<dbReference type="SUPFAM" id="SSF50044">
    <property type="entry name" value="SH3-domain"/>
    <property type="match status" value="1"/>
</dbReference>
<keyword evidence="3" id="KW-1133">Transmembrane helix</keyword>
<evidence type="ECO:0000259" key="4">
    <source>
        <dbReference type="PROSITE" id="PS50002"/>
    </source>
</evidence>